<proteinExistence type="predicted"/>
<dbReference type="InterPro" id="IPR002716">
    <property type="entry name" value="PIN_dom"/>
</dbReference>
<dbReference type="AlphaFoldDB" id="A0A7R7TEK8"/>
<evidence type="ECO:0000259" key="1">
    <source>
        <dbReference type="Pfam" id="PF13470"/>
    </source>
</evidence>
<organism evidence="2 3">
    <name type="scientific">Thermus thermophilus</name>
    <dbReference type="NCBI Taxonomy" id="274"/>
    <lineage>
        <taxon>Bacteria</taxon>
        <taxon>Thermotogati</taxon>
        <taxon>Deinococcota</taxon>
        <taxon>Deinococci</taxon>
        <taxon>Thermales</taxon>
        <taxon>Thermaceae</taxon>
        <taxon>Thermus</taxon>
    </lineage>
</organism>
<name>A0A7R7TEK8_THETH</name>
<evidence type="ECO:0000313" key="3">
    <source>
        <dbReference type="Proteomes" id="UP000596099"/>
    </source>
</evidence>
<accession>A0A7R7TEK8</accession>
<sequence length="132" mass="14551">MRVVLDTNVLVAALLTQGVAAQVVDLWLAGRYTLLTAEVQLREPRRVLRDKFPELPRAKVGRLVNLLRRQAEVVARPRPPGLSPDPDDDLLLGIALVGRADCLVTGDKSPLLSLKVKGLRILSVRSFLREVS</sequence>
<protein>
    <submittedName>
        <fullName evidence="2">PIN domain-containing protein</fullName>
    </submittedName>
</protein>
<dbReference type="PANTHER" id="PTHR34610">
    <property type="entry name" value="SSL7007 PROTEIN"/>
    <property type="match status" value="1"/>
</dbReference>
<evidence type="ECO:0000313" key="2">
    <source>
        <dbReference type="EMBL" id="BCP66738.1"/>
    </source>
</evidence>
<dbReference type="Pfam" id="PF13470">
    <property type="entry name" value="PIN_3"/>
    <property type="match status" value="1"/>
</dbReference>
<feature type="domain" description="PIN" evidence="1">
    <location>
        <begin position="2"/>
        <end position="108"/>
    </location>
</feature>
<gene>
    <name evidence="2" type="ORF">TthHB5018_16720</name>
</gene>
<dbReference type="NCBIfam" id="TIGR00305">
    <property type="entry name" value="putative toxin-antitoxin system toxin component, PIN family"/>
    <property type="match status" value="1"/>
</dbReference>
<dbReference type="RefSeq" id="WP_201350888.1">
    <property type="nucleotide sequence ID" value="NZ_AP024270.1"/>
</dbReference>
<dbReference type="Proteomes" id="UP000596099">
    <property type="component" value="Chromosome"/>
</dbReference>
<dbReference type="PANTHER" id="PTHR34610:SF3">
    <property type="entry name" value="SSL7007 PROTEIN"/>
    <property type="match status" value="1"/>
</dbReference>
<dbReference type="SUPFAM" id="SSF88723">
    <property type="entry name" value="PIN domain-like"/>
    <property type="match status" value="1"/>
</dbReference>
<reference evidence="3" key="1">
    <citation type="submission" date="2021-01" db="EMBL/GenBank/DDBJ databases">
        <title>Complete Genome Sequence of Thermus thermophilus Strain HB5018, Isolated from Mine Onsen Hot Spring.</title>
        <authorList>
            <person name="Miyazaki K."/>
            <person name="Moriya T."/>
            <person name="Nemoto N."/>
            <person name="Oshima T."/>
            <person name="Yura K."/>
            <person name="Bessho Y."/>
        </authorList>
    </citation>
    <scope>NUCLEOTIDE SEQUENCE [LARGE SCALE GENOMIC DNA]</scope>
    <source>
        <strain evidence="3">HB5018</strain>
    </source>
</reference>
<dbReference type="InterPro" id="IPR002850">
    <property type="entry name" value="PIN_toxin-like"/>
</dbReference>
<dbReference type="EMBL" id="AP024270">
    <property type="protein sequence ID" value="BCP66738.1"/>
    <property type="molecule type" value="Genomic_DNA"/>
</dbReference>
<dbReference type="InterPro" id="IPR029060">
    <property type="entry name" value="PIN-like_dom_sf"/>
</dbReference>